<proteinExistence type="predicted"/>
<name>A0A401TDB0_CHIPU</name>
<dbReference type="EMBL" id="BEZZ01049295">
    <property type="protein sequence ID" value="GCC40612.1"/>
    <property type="molecule type" value="Genomic_DNA"/>
</dbReference>
<evidence type="ECO:0000313" key="1">
    <source>
        <dbReference type="EMBL" id="GCC40612.1"/>
    </source>
</evidence>
<gene>
    <name evidence="1" type="ORF">chiPu_0024950</name>
</gene>
<dbReference type="Proteomes" id="UP000287033">
    <property type="component" value="Unassembled WGS sequence"/>
</dbReference>
<dbReference type="AlphaFoldDB" id="A0A401TDB0"/>
<organism evidence="1 2">
    <name type="scientific">Chiloscyllium punctatum</name>
    <name type="common">Brownbanded bambooshark</name>
    <name type="synonym">Hemiscyllium punctatum</name>
    <dbReference type="NCBI Taxonomy" id="137246"/>
    <lineage>
        <taxon>Eukaryota</taxon>
        <taxon>Metazoa</taxon>
        <taxon>Chordata</taxon>
        <taxon>Craniata</taxon>
        <taxon>Vertebrata</taxon>
        <taxon>Chondrichthyes</taxon>
        <taxon>Elasmobranchii</taxon>
        <taxon>Galeomorphii</taxon>
        <taxon>Galeoidea</taxon>
        <taxon>Orectolobiformes</taxon>
        <taxon>Hemiscylliidae</taxon>
        <taxon>Chiloscyllium</taxon>
    </lineage>
</organism>
<evidence type="ECO:0000313" key="2">
    <source>
        <dbReference type="Proteomes" id="UP000287033"/>
    </source>
</evidence>
<sequence>MRLEGLKLMDPIFLSTLAGHNGVPVDRRVAESLADIGLKVRKGSLLFATAVTEVGAPGPILVHRSEPGPQVLREFGPDQTSHVPIVEVVADQHLPKIHLCQNSALLWRGLRVGSLSRSFMVSPGVKETEPNMCLKHKNAGFLVSIPFLVDPPLPLGIQRVGGPPARSEHSLDDLSILVGYETSKGAFWPPF</sequence>
<reference evidence="1 2" key="1">
    <citation type="journal article" date="2018" name="Nat. Ecol. Evol.">
        <title>Shark genomes provide insights into elasmobranch evolution and the origin of vertebrates.</title>
        <authorList>
            <person name="Hara Y"/>
            <person name="Yamaguchi K"/>
            <person name="Onimaru K"/>
            <person name="Kadota M"/>
            <person name="Koyanagi M"/>
            <person name="Keeley SD"/>
            <person name="Tatsumi K"/>
            <person name="Tanaka K"/>
            <person name="Motone F"/>
            <person name="Kageyama Y"/>
            <person name="Nozu R"/>
            <person name="Adachi N"/>
            <person name="Nishimura O"/>
            <person name="Nakagawa R"/>
            <person name="Tanegashima C"/>
            <person name="Kiyatake I"/>
            <person name="Matsumoto R"/>
            <person name="Murakumo K"/>
            <person name="Nishida K"/>
            <person name="Terakita A"/>
            <person name="Kuratani S"/>
            <person name="Sato K"/>
            <person name="Hyodo S Kuraku.S."/>
        </authorList>
    </citation>
    <scope>NUCLEOTIDE SEQUENCE [LARGE SCALE GENOMIC DNA]</scope>
</reference>
<keyword evidence="2" id="KW-1185">Reference proteome</keyword>
<protein>
    <submittedName>
        <fullName evidence="1">Uncharacterized protein</fullName>
    </submittedName>
</protein>
<comment type="caution">
    <text evidence="1">The sequence shown here is derived from an EMBL/GenBank/DDBJ whole genome shotgun (WGS) entry which is preliminary data.</text>
</comment>
<accession>A0A401TDB0</accession>